<reference evidence="2" key="1">
    <citation type="submission" date="2020-07" db="EMBL/GenBank/DDBJ databases">
        <authorList>
            <person name="Nazaruddin N."/>
        </authorList>
    </citation>
    <scope>NUCLEOTIDE SEQUENCE</scope>
</reference>
<feature type="non-terminal residue" evidence="2">
    <location>
        <position position="574"/>
    </location>
</feature>
<evidence type="ECO:0000313" key="3">
    <source>
        <dbReference type="Proteomes" id="UP000752696"/>
    </source>
</evidence>
<proteinExistence type="predicted"/>
<dbReference type="AlphaFoldDB" id="A0A6V7GWD3"/>
<comment type="caution">
    <text evidence="2">The sequence shown here is derived from an EMBL/GenBank/DDBJ whole genome shotgun (WGS) entry which is preliminary data.</text>
</comment>
<feature type="compositionally biased region" description="Basic and acidic residues" evidence="1">
    <location>
        <begin position="412"/>
        <end position="423"/>
    </location>
</feature>
<gene>
    <name evidence="2" type="ORF">MHI_LOCUS132131</name>
</gene>
<name>A0A6V7GWD3_9HYME</name>
<organism evidence="2 3">
    <name type="scientific">Heterotrigona itama</name>
    <dbReference type="NCBI Taxonomy" id="395501"/>
    <lineage>
        <taxon>Eukaryota</taxon>
        <taxon>Metazoa</taxon>
        <taxon>Ecdysozoa</taxon>
        <taxon>Arthropoda</taxon>
        <taxon>Hexapoda</taxon>
        <taxon>Insecta</taxon>
        <taxon>Pterygota</taxon>
        <taxon>Neoptera</taxon>
        <taxon>Endopterygota</taxon>
        <taxon>Hymenoptera</taxon>
        <taxon>Apocrita</taxon>
        <taxon>Aculeata</taxon>
        <taxon>Apoidea</taxon>
        <taxon>Anthophila</taxon>
        <taxon>Apidae</taxon>
        <taxon>Heterotrigona</taxon>
    </lineage>
</organism>
<feature type="region of interest" description="Disordered" evidence="1">
    <location>
        <begin position="311"/>
        <end position="349"/>
    </location>
</feature>
<accession>A0A6V7GWD3</accession>
<feature type="compositionally biased region" description="Polar residues" evidence="1">
    <location>
        <begin position="124"/>
        <end position="137"/>
    </location>
</feature>
<dbReference type="Proteomes" id="UP000752696">
    <property type="component" value="Unassembled WGS sequence"/>
</dbReference>
<feature type="compositionally biased region" description="Polar residues" evidence="1">
    <location>
        <begin position="315"/>
        <end position="349"/>
    </location>
</feature>
<feature type="region of interest" description="Disordered" evidence="1">
    <location>
        <begin position="249"/>
        <end position="270"/>
    </location>
</feature>
<evidence type="ECO:0000256" key="1">
    <source>
        <dbReference type="SAM" id="MobiDB-lite"/>
    </source>
</evidence>
<dbReference type="OrthoDB" id="7490880at2759"/>
<keyword evidence="3" id="KW-1185">Reference proteome</keyword>
<dbReference type="EMBL" id="CAJDYZ010002559">
    <property type="protein sequence ID" value="CAD1469551.1"/>
    <property type="molecule type" value="Genomic_DNA"/>
</dbReference>
<sequence length="574" mass="66474">YSHWWKNVEDNSLTRPSTNSNVLNQTSRYLDSNSEMEASLTTDDWWKVLDISNSSKMNNNVVQRNSVMNVQTSESEEESVVKKRKHSLLLKGRKSKDNIFLNALNDSVSSKLKVAEKTRRRKSSMSPGRTIPNAQQSDRVEERSLDHSQSTNDILKSKPNIFRRNYKSQNRNPFIDVLKESELEPSSPRRAKSQTIVSDNEQQIERKDSIPAATKASTSNKSVANQLELTSENENDVSHFRTPKAQRTMFEDNSPSVHNSTKRSNDSAYDTILKPKSRLLANYRKNRNKNLFENALESQKDTSRVQETLLHGSSLPLQSPSRERVSTGSAQLQPTVVRTSSPQKTNVSKGQKSVRHFLKSDKMLPASQVFRDKDKVDGIKRKLDMVKKREIARMKMDENKQKNAKKSSSVVRKIDEVEEDRKPRLQKQRSTRQIHKAFLVNGQPYRVPRLPRPQYWITDRLYKYLWKCMEPRFKLETRIASEKFVHQLSNVTTLIVKRKSYSSYKAELHALMKEMARLGIIRTRNDFYNFCHDFFPYELRVRTVPMLLPGNKKNIPYNANELHEPLLASLTSVT</sequence>
<feature type="region of interest" description="Disordered" evidence="1">
    <location>
        <begin position="178"/>
        <end position="223"/>
    </location>
</feature>
<protein>
    <submittedName>
        <fullName evidence="2">Uncharacterized protein</fullName>
    </submittedName>
</protein>
<evidence type="ECO:0000313" key="2">
    <source>
        <dbReference type="EMBL" id="CAD1469551.1"/>
    </source>
</evidence>
<feature type="region of interest" description="Disordered" evidence="1">
    <location>
        <begin position="397"/>
        <end position="431"/>
    </location>
</feature>
<feature type="region of interest" description="Disordered" evidence="1">
    <location>
        <begin position="114"/>
        <end position="158"/>
    </location>
</feature>